<reference evidence="5" key="1">
    <citation type="submission" date="2020-12" db="EMBL/GenBank/DDBJ databases">
        <title>Bacterial novel species Flavobacterium sp. SE-1-e isolated from soil.</title>
        <authorList>
            <person name="Jung H.-Y."/>
        </authorList>
    </citation>
    <scope>NUCLEOTIDE SEQUENCE</scope>
    <source>
        <strain evidence="5">SE-1-e</strain>
    </source>
</reference>
<dbReference type="PANTHER" id="PTHR43280:SF32">
    <property type="entry name" value="TRANSCRIPTIONAL REGULATORY PROTEIN"/>
    <property type="match status" value="1"/>
</dbReference>
<protein>
    <submittedName>
        <fullName evidence="5">Helix-turn-helix domain-containing protein</fullName>
    </submittedName>
</protein>
<name>A0A934UIA6_9FLAO</name>
<dbReference type="Pfam" id="PF12833">
    <property type="entry name" value="HTH_18"/>
    <property type="match status" value="1"/>
</dbReference>
<dbReference type="InterPro" id="IPR009057">
    <property type="entry name" value="Homeodomain-like_sf"/>
</dbReference>
<dbReference type="GO" id="GO:0043565">
    <property type="term" value="F:sequence-specific DNA binding"/>
    <property type="evidence" value="ECO:0007669"/>
    <property type="project" value="InterPro"/>
</dbReference>
<accession>A0A934UIA6</accession>
<dbReference type="PROSITE" id="PS01124">
    <property type="entry name" value="HTH_ARAC_FAMILY_2"/>
    <property type="match status" value="1"/>
</dbReference>
<dbReference type="SUPFAM" id="SSF46689">
    <property type="entry name" value="Homeodomain-like"/>
    <property type="match status" value="1"/>
</dbReference>
<keyword evidence="2" id="KW-0238">DNA-binding</keyword>
<evidence type="ECO:0000256" key="1">
    <source>
        <dbReference type="ARBA" id="ARBA00023015"/>
    </source>
</evidence>
<keyword evidence="1" id="KW-0805">Transcription regulation</keyword>
<keyword evidence="6" id="KW-1185">Reference proteome</keyword>
<feature type="domain" description="HTH araC/xylS-type" evidence="4">
    <location>
        <begin position="189"/>
        <end position="287"/>
    </location>
</feature>
<dbReference type="AlphaFoldDB" id="A0A934UIA6"/>
<gene>
    <name evidence="5" type="ORF">I5M07_00210</name>
</gene>
<evidence type="ECO:0000313" key="6">
    <source>
        <dbReference type="Proteomes" id="UP000609172"/>
    </source>
</evidence>
<dbReference type="SMART" id="SM00342">
    <property type="entry name" value="HTH_ARAC"/>
    <property type="match status" value="1"/>
</dbReference>
<dbReference type="Proteomes" id="UP000609172">
    <property type="component" value="Unassembled WGS sequence"/>
</dbReference>
<comment type="caution">
    <text evidence="5">The sequence shown here is derived from an EMBL/GenBank/DDBJ whole genome shotgun (WGS) entry which is preliminary data.</text>
</comment>
<evidence type="ECO:0000256" key="3">
    <source>
        <dbReference type="ARBA" id="ARBA00023163"/>
    </source>
</evidence>
<evidence type="ECO:0000259" key="4">
    <source>
        <dbReference type="PROSITE" id="PS01124"/>
    </source>
</evidence>
<dbReference type="RefSeq" id="WP_200104161.1">
    <property type="nucleotide sequence ID" value="NZ_JAEHFV010000001.1"/>
</dbReference>
<proteinExistence type="predicted"/>
<dbReference type="GO" id="GO:0003700">
    <property type="term" value="F:DNA-binding transcription factor activity"/>
    <property type="evidence" value="ECO:0007669"/>
    <property type="project" value="InterPro"/>
</dbReference>
<dbReference type="Gene3D" id="1.10.10.60">
    <property type="entry name" value="Homeodomain-like"/>
    <property type="match status" value="1"/>
</dbReference>
<sequence>MIKDLINTELYDKTHNGLAIHFIKRYIAEPYKDESFISSNLSVLLIKSGRFKIRLREIVQDLSTHHLLVIPKNALCTFMEIEDKIQLYLITFSSEFAIQNSLRKNLVDSFYFLVRKEPLKLALEDKDYQVLSMIYKLIYFVNKDKKSSGLDQELNRISFNLFLYELKIIYSKYTTETVLHFSRKENLTIQFLTILSIHCIKHHQVKYYAGALFITPAYLNKVIKETTGRTVKEFIIEALVIEAKSMLEEVQNTIEEIAEALHFSSFSAFSSFFKKYTDSTPSQYRQNSIENIKKQ</sequence>
<dbReference type="InterPro" id="IPR018060">
    <property type="entry name" value="HTH_AraC"/>
</dbReference>
<organism evidence="5 6">
    <name type="scientific">Flavobacterium agrisoli</name>
    <dbReference type="NCBI Taxonomy" id="2793066"/>
    <lineage>
        <taxon>Bacteria</taxon>
        <taxon>Pseudomonadati</taxon>
        <taxon>Bacteroidota</taxon>
        <taxon>Flavobacteriia</taxon>
        <taxon>Flavobacteriales</taxon>
        <taxon>Flavobacteriaceae</taxon>
        <taxon>Flavobacterium</taxon>
    </lineage>
</organism>
<evidence type="ECO:0000313" key="5">
    <source>
        <dbReference type="EMBL" id="MBK0368238.1"/>
    </source>
</evidence>
<keyword evidence="3" id="KW-0804">Transcription</keyword>
<evidence type="ECO:0000256" key="2">
    <source>
        <dbReference type="ARBA" id="ARBA00023125"/>
    </source>
</evidence>
<dbReference type="EMBL" id="JAEHFV010000001">
    <property type="protein sequence ID" value="MBK0368238.1"/>
    <property type="molecule type" value="Genomic_DNA"/>
</dbReference>
<dbReference type="PANTHER" id="PTHR43280">
    <property type="entry name" value="ARAC-FAMILY TRANSCRIPTIONAL REGULATOR"/>
    <property type="match status" value="1"/>
</dbReference>